<dbReference type="AlphaFoldDB" id="A0A1C1A1Q9"/>
<organism evidence="1 2">
    <name type="scientific">Paenibacillus pectinilyticus</name>
    <dbReference type="NCBI Taxonomy" id="512399"/>
    <lineage>
        <taxon>Bacteria</taxon>
        <taxon>Bacillati</taxon>
        <taxon>Bacillota</taxon>
        <taxon>Bacilli</taxon>
        <taxon>Bacillales</taxon>
        <taxon>Paenibacillaceae</taxon>
        <taxon>Paenibacillus</taxon>
    </lineage>
</organism>
<comment type="caution">
    <text evidence="1">The sequence shown here is derived from an EMBL/GenBank/DDBJ whole genome shotgun (WGS) entry which is preliminary data.</text>
</comment>
<reference evidence="2" key="1">
    <citation type="submission" date="2016-05" db="EMBL/GenBank/DDBJ databases">
        <title>Paenibacillus oryzae. sp. nov., isolated from the rice root.</title>
        <authorList>
            <person name="Zhang J."/>
            <person name="Zhang X."/>
        </authorList>
    </citation>
    <scope>NUCLEOTIDE SEQUENCE [LARGE SCALE GENOMIC DNA]</scope>
    <source>
        <strain evidence="2">KCTC13222</strain>
    </source>
</reference>
<accession>A0A1C1A1Q9</accession>
<dbReference type="EMBL" id="LYPC01000020">
    <property type="protein sequence ID" value="OCT14380.1"/>
    <property type="molecule type" value="Genomic_DNA"/>
</dbReference>
<dbReference type="Proteomes" id="UP000093309">
    <property type="component" value="Unassembled WGS sequence"/>
</dbReference>
<name>A0A1C1A1Q9_9BACL</name>
<sequence length="96" mass="11315">MHQLFKVSGKLRVKRDLRNVTPMTVHIRKMNRKGCVKMREPLDEMDVFLRTIHELEEKVVRLIQGSNLTETEKAFILEHILIIPGKCKDHEAKNVR</sequence>
<proteinExistence type="predicted"/>
<evidence type="ECO:0000313" key="2">
    <source>
        <dbReference type="Proteomes" id="UP000093309"/>
    </source>
</evidence>
<dbReference type="STRING" id="512399.A8709_26555"/>
<evidence type="ECO:0000313" key="1">
    <source>
        <dbReference type="EMBL" id="OCT14380.1"/>
    </source>
</evidence>
<gene>
    <name evidence="1" type="ORF">A8709_26555</name>
</gene>
<keyword evidence="2" id="KW-1185">Reference proteome</keyword>
<protein>
    <submittedName>
        <fullName evidence="1">Uncharacterized protein</fullName>
    </submittedName>
</protein>